<keyword evidence="2" id="KW-1185">Reference proteome</keyword>
<feature type="non-terminal residue" evidence="1">
    <location>
        <position position="1"/>
    </location>
</feature>
<name>A0ACA9RXK2_9GLOM</name>
<accession>A0ACA9RXK2</accession>
<proteinExistence type="predicted"/>
<sequence length="124" mass="13701">ILQYTSDSNIASSSSNITTLTKNKKTSVVTPYFIKKLDDNSLVTCIICKNSFSKKTATGILCKHLDTQHPGWSTIEIFALTQIVSTQIGSKALIALLKFLNATLELLSYETIKSIVHNSFISMR</sequence>
<dbReference type="Proteomes" id="UP000789920">
    <property type="component" value="Unassembled WGS sequence"/>
</dbReference>
<gene>
    <name evidence="1" type="ORF">RPERSI_LOCUS24425</name>
</gene>
<comment type="caution">
    <text evidence="1">The sequence shown here is derived from an EMBL/GenBank/DDBJ whole genome shotgun (WGS) entry which is preliminary data.</text>
</comment>
<organism evidence="1 2">
    <name type="scientific">Racocetra persica</name>
    <dbReference type="NCBI Taxonomy" id="160502"/>
    <lineage>
        <taxon>Eukaryota</taxon>
        <taxon>Fungi</taxon>
        <taxon>Fungi incertae sedis</taxon>
        <taxon>Mucoromycota</taxon>
        <taxon>Glomeromycotina</taxon>
        <taxon>Glomeromycetes</taxon>
        <taxon>Diversisporales</taxon>
        <taxon>Gigasporaceae</taxon>
        <taxon>Racocetra</taxon>
    </lineage>
</organism>
<feature type="non-terminal residue" evidence="1">
    <location>
        <position position="124"/>
    </location>
</feature>
<reference evidence="1" key="1">
    <citation type="submission" date="2021-06" db="EMBL/GenBank/DDBJ databases">
        <authorList>
            <person name="Kallberg Y."/>
            <person name="Tangrot J."/>
            <person name="Rosling A."/>
        </authorList>
    </citation>
    <scope>NUCLEOTIDE SEQUENCE</scope>
    <source>
        <strain evidence="1">MA461A</strain>
    </source>
</reference>
<protein>
    <submittedName>
        <fullName evidence="1">33199_t:CDS:1</fullName>
    </submittedName>
</protein>
<evidence type="ECO:0000313" key="1">
    <source>
        <dbReference type="EMBL" id="CAG8816308.1"/>
    </source>
</evidence>
<dbReference type="EMBL" id="CAJVQC010078392">
    <property type="protein sequence ID" value="CAG8816308.1"/>
    <property type="molecule type" value="Genomic_DNA"/>
</dbReference>
<evidence type="ECO:0000313" key="2">
    <source>
        <dbReference type="Proteomes" id="UP000789920"/>
    </source>
</evidence>